<evidence type="ECO:0000256" key="1">
    <source>
        <dbReference type="SAM" id="Phobius"/>
    </source>
</evidence>
<accession>A0A1M4ZNP2</accession>
<feature type="transmembrane region" description="Helical" evidence="1">
    <location>
        <begin position="45"/>
        <end position="64"/>
    </location>
</feature>
<name>A0A1M4ZNP2_9GAMM</name>
<organism evidence="2 3">
    <name type="scientific">Microbulbifer donghaiensis</name>
    <dbReference type="NCBI Taxonomy" id="494016"/>
    <lineage>
        <taxon>Bacteria</taxon>
        <taxon>Pseudomonadati</taxon>
        <taxon>Pseudomonadota</taxon>
        <taxon>Gammaproteobacteria</taxon>
        <taxon>Cellvibrionales</taxon>
        <taxon>Microbulbiferaceae</taxon>
        <taxon>Microbulbifer</taxon>
    </lineage>
</organism>
<keyword evidence="3" id="KW-1185">Reference proteome</keyword>
<dbReference type="STRING" id="494016.SAMN04487965_1597"/>
<reference evidence="3" key="1">
    <citation type="submission" date="2016-11" db="EMBL/GenBank/DDBJ databases">
        <authorList>
            <person name="Varghese N."/>
            <person name="Submissions S."/>
        </authorList>
    </citation>
    <scope>NUCLEOTIDE SEQUENCE [LARGE SCALE GENOMIC DNA]</scope>
    <source>
        <strain evidence="3">CGMCC 1.7063</strain>
    </source>
</reference>
<protein>
    <submittedName>
        <fullName evidence="2">Putative membrane protein</fullName>
    </submittedName>
</protein>
<dbReference type="Proteomes" id="UP000184170">
    <property type="component" value="Unassembled WGS sequence"/>
</dbReference>
<dbReference type="AlphaFoldDB" id="A0A1M4ZNP2"/>
<dbReference type="InterPro" id="IPR018706">
    <property type="entry name" value="DUF2214_membrane"/>
</dbReference>
<evidence type="ECO:0000313" key="3">
    <source>
        <dbReference type="Proteomes" id="UP000184170"/>
    </source>
</evidence>
<dbReference type="RefSeq" id="WP_073273412.1">
    <property type="nucleotide sequence ID" value="NZ_FQVA01000001.1"/>
</dbReference>
<sequence length="150" mass="16699">MPTLFAFLHHLTAFALVAAIAIELVLLGQKFTVESARKLQRVDRLLGISAGLLLVVGLLRVFHFEKGAAYYFHNGAFHAKLTLFFLAALLSIYPTIRFISWSKDLKKGQLPDVSDGQWRLMRRIVHIELAAIVGILLCAAMMARGIGYFG</sequence>
<keyword evidence="1" id="KW-0812">Transmembrane</keyword>
<dbReference type="Pfam" id="PF09980">
    <property type="entry name" value="DUF2214"/>
    <property type="match status" value="1"/>
</dbReference>
<feature type="transmembrane region" description="Helical" evidence="1">
    <location>
        <begin position="6"/>
        <end position="25"/>
    </location>
</feature>
<evidence type="ECO:0000313" key="2">
    <source>
        <dbReference type="EMBL" id="SHF19427.1"/>
    </source>
</evidence>
<feature type="transmembrane region" description="Helical" evidence="1">
    <location>
        <begin position="76"/>
        <end position="96"/>
    </location>
</feature>
<dbReference type="OrthoDB" id="826511at2"/>
<dbReference type="EMBL" id="FQVA01000001">
    <property type="protein sequence ID" value="SHF19427.1"/>
    <property type="molecule type" value="Genomic_DNA"/>
</dbReference>
<feature type="transmembrane region" description="Helical" evidence="1">
    <location>
        <begin position="129"/>
        <end position="149"/>
    </location>
</feature>
<gene>
    <name evidence="2" type="ORF">SAMN04487965_1597</name>
</gene>
<proteinExistence type="predicted"/>
<keyword evidence="1" id="KW-1133">Transmembrane helix</keyword>
<keyword evidence="1" id="KW-0472">Membrane</keyword>